<gene>
    <name evidence="2" type="ORF">BGW38_006514</name>
</gene>
<protein>
    <submittedName>
        <fullName evidence="2">Uncharacterized protein</fullName>
    </submittedName>
</protein>
<accession>A0A9P6KA85</accession>
<name>A0A9P6KA85_9FUNG</name>
<reference evidence="2" key="1">
    <citation type="journal article" date="2020" name="Fungal Divers.">
        <title>Resolving the Mortierellaceae phylogeny through synthesis of multi-gene phylogenetics and phylogenomics.</title>
        <authorList>
            <person name="Vandepol N."/>
            <person name="Liber J."/>
            <person name="Desiro A."/>
            <person name="Na H."/>
            <person name="Kennedy M."/>
            <person name="Barry K."/>
            <person name="Grigoriev I.V."/>
            <person name="Miller A.N."/>
            <person name="O'Donnell K."/>
            <person name="Stajich J.E."/>
            <person name="Bonito G."/>
        </authorList>
    </citation>
    <scope>NUCLEOTIDE SEQUENCE</scope>
    <source>
        <strain evidence="2">KOD1015</strain>
    </source>
</reference>
<evidence type="ECO:0000313" key="3">
    <source>
        <dbReference type="Proteomes" id="UP000780801"/>
    </source>
</evidence>
<dbReference type="Proteomes" id="UP000780801">
    <property type="component" value="Unassembled WGS sequence"/>
</dbReference>
<feature type="region of interest" description="Disordered" evidence="1">
    <location>
        <begin position="304"/>
        <end position="323"/>
    </location>
</feature>
<organism evidence="2 3">
    <name type="scientific">Lunasporangiospora selenospora</name>
    <dbReference type="NCBI Taxonomy" id="979761"/>
    <lineage>
        <taxon>Eukaryota</taxon>
        <taxon>Fungi</taxon>
        <taxon>Fungi incertae sedis</taxon>
        <taxon>Mucoromycota</taxon>
        <taxon>Mortierellomycotina</taxon>
        <taxon>Mortierellomycetes</taxon>
        <taxon>Mortierellales</taxon>
        <taxon>Mortierellaceae</taxon>
        <taxon>Lunasporangiospora</taxon>
    </lineage>
</organism>
<sequence length="323" mass="35841">ESDISITPLNHISCTEWNIDDSCMLCLCVEYQRAAEAALKSGTLLKSNTADYAILAGVFVPFSPTKLMKEVFTGATIKAVRSSLTIDTPNVIMEDAEVQAAIRGYATGDLDGASASLDKIKNRRMKQLFTTLLNDLPLRPIEVSEETLVTNYVSPVMRAFSHYPPEDTFAHFPNTASSTQIALNMKADRADYKVTKDGTEIVFGEVTGMAHRSEKSKNGWDMWRLLRFGKAALEAGADSVPLVQVIYDLGTVWKMCIPVRGLYVAIEVGPFVLPTHLYMIGAFQASLAPLLWLQKEILKPEETTRRRRSWGTSDKKIVKSNLK</sequence>
<comment type="caution">
    <text evidence="2">The sequence shown here is derived from an EMBL/GenBank/DDBJ whole genome shotgun (WGS) entry which is preliminary data.</text>
</comment>
<proteinExistence type="predicted"/>
<keyword evidence="3" id="KW-1185">Reference proteome</keyword>
<evidence type="ECO:0000256" key="1">
    <source>
        <dbReference type="SAM" id="MobiDB-lite"/>
    </source>
</evidence>
<dbReference type="AlphaFoldDB" id="A0A9P6KA85"/>
<feature type="non-terminal residue" evidence="2">
    <location>
        <position position="1"/>
    </location>
</feature>
<evidence type="ECO:0000313" key="2">
    <source>
        <dbReference type="EMBL" id="KAF9577959.1"/>
    </source>
</evidence>
<dbReference type="EMBL" id="JAABOA010004172">
    <property type="protein sequence ID" value="KAF9577959.1"/>
    <property type="molecule type" value="Genomic_DNA"/>
</dbReference>
<dbReference type="OrthoDB" id="2448606at2759"/>